<comment type="caution">
    <text evidence="1">The sequence shown here is derived from an EMBL/GenBank/DDBJ whole genome shotgun (WGS) entry which is preliminary data.</text>
</comment>
<dbReference type="PANTHER" id="PTHR33710:SF71">
    <property type="entry name" value="ENDONUCLEASE_EXONUCLEASE_PHOSPHATASE DOMAIN-CONTAINING PROTEIN"/>
    <property type="match status" value="1"/>
</dbReference>
<reference evidence="1 2" key="1">
    <citation type="journal article" date="2021" name="Plant Biotechnol. J.">
        <title>Multi-omics assisted identification of the key and species-specific regulatory components of drought-tolerant mechanisms in Gossypium stocksii.</title>
        <authorList>
            <person name="Yu D."/>
            <person name="Ke L."/>
            <person name="Zhang D."/>
            <person name="Wu Y."/>
            <person name="Sun Y."/>
            <person name="Mei J."/>
            <person name="Sun J."/>
            <person name="Sun Y."/>
        </authorList>
    </citation>
    <scope>NUCLEOTIDE SEQUENCE [LARGE SCALE GENOMIC DNA]</scope>
    <source>
        <strain evidence="2">cv. E1</strain>
        <tissue evidence="1">Leaf</tissue>
    </source>
</reference>
<name>A0A9D3U8M7_9ROSI</name>
<protein>
    <recommendedName>
        <fullName evidence="3">Reverse transcriptase domain-containing protein</fullName>
    </recommendedName>
</protein>
<evidence type="ECO:0008006" key="3">
    <source>
        <dbReference type="Google" id="ProtNLM"/>
    </source>
</evidence>
<evidence type="ECO:0000313" key="1">
    <source>
        <dbReference type="EMBL" id="KAH1031801.1"/>
    </source>
</evidence>
<dbReference type="InterPro" id="IPR036691">
    <property type="entry name" value="Endo/exonu/phosph_ase_sf"/>
</dbReference>
<keyword evidence="2" id="KW-1185">Reference proteome</keyword>
<gene>
    <name evidence="1" type="ORF">J1N35_043975</name>
</gene>
<dbReference type="EMBL" id="JAIQCV010000013">
    <property type="protein sequence ID" value="KAH1031801.1"/>
    <property type="molecule type" value="Genomic_DNA"/>
</dbReference>
<evidence type="ECO:0000313" key="2">
    <source>
        <dbReference type="Proteomes" id="UP000828251"/>
    </source>
</evidence>
<sequence>METFKTVEAGERISMDGSGDFNGILYSFEKKDDLLHEEGRMEAFRKVLEDFNLVDLGSSRNWFTWERGNLPETNIKERLDRSVANDEWVSRRKRNFIQKLNFEDVREIESMEEMVEIARSYFQQLFSAGRRGDYDHVLRRINRCVLKEDNLKLKASYKKEELCEALQEMGPTKAPGEDGFPTLFYQKC</sequence>
<dbReference type="PANTHER" id="PTHR33710">
    <property type="entry name" value="BNAC02G09200D PROTEIN"/>
    <property type="match status" value="1"/>
</dbReference>
<dbReference type="Proteomes" id="UP000828251">
    <property type="component" value="Unassembled WGS sequence"/>
</dbReference>
<organism evidence="1 2">
    <name type="scientific">Gossypium stocksii</name>
    <dbReference type="NCBI Taxonomy" id="47602"/>
    <lineage>
        <taxon>Eukaryota</taxon>
        <taxon>Viridiplantae</taxon>
        <taxon>Streptophyta</taxon>
        <taxon>Embryophyta</taxon>
        <taxon>Tracheophyta</taxon>
        <taxon>Spermatophyta</taxon>
        <taxon>Magnoliopsida</taxon>
        <taxon>eudicotyledons</taxon>
        <taxon>Gunneridae</taxon>
        <taxon>Pentapetalae</taxon>
        <taxon>rosids</taxon>
        <taxon>malvids</taxon>
        <taxon>Malvales</taxon>
        <taxon>Malvaceae</taxon>
        <taxon>Malvoideae</taxon>
        <taxon>Gossypium</taxon>
    </lineage>
</organism>
<accession>A0A9D3U8M7</accession>
<dbReference type="Gene3D" id="3.60.10.10">
    <property type="entry name" value="Endonuclease/exonuclease/phosphatase"/>
    <property type="match status" value="1"/>
</dbReference>
<proteinExistence type="predicted"/>
<dbReference type="SUPFAM" id="SSF56219">
    <property type="entry name" value="DNase I-like"/>
    <property type="match status" value="1"/>
</dbReference>
<dbReference type="AlphaFoldDB" id="A0A9D3U8M7"/>
<dbReference type="OrthoDB" id="1935929at2759"/>